<proteinExistence type="predicted"/>
<accession>A0ABT0LEJ7</accession>
<keyword evidence="2" id="KW-1185">Reference proteome</keyword>
<evidence type="ECO:0000313" key="1">
    <source>
        <dbReference type="EMBL" id="MCL1126080.1"/>
    </source>
</evidence>
<protein>
    <submittedName>
        <fullName evidence="1">Uncharacterized protein</fullName>
    </submittedName>
</protein>
<dbReference type="EMBL" id="JAKIKS010000073">
    <property type="protein sequence ID" value="MCL1126080.1"/>
    <property type="molecule type" value="Genomic_DNA"/>
</dbReference>
<evidence type="ECO:0000313" key="2">
    <source>
        <dbReference type="Proteomes" id="UP001203423"/>
    </source>
</evidence>
<sequence length="70" mass="7737">MRKSGGAWKYFIKFAIDQALAIPTILHDKDLGLTYMQARHSVYQKGSLDSAVFTVTIRLALPVAVTALID</sequence>
<dbReference type="Proteomes" id="UP001203423">
    <property type="component" value="Unassembled WGS sequence"/>
</dbReference>
<dbReference type="RefSeq" id="WP_248941421.1">
    <property type="nucleotide sequence ID" value="NZ_JAKIKS010000073.1"/>
</dbReference>
<reference evidence="1 2" key="1">
    <citation type="submission" date="2022-01" db="EMBL/GenBank/DDBJ databases">
        <title>Whole genome-based taxonomy of the Shewanellaceae.</title>
        <authorList>
            <person name="Martin-Rodriguez A.J."/>
        </authorList>
    </citation>
    <scope>NUCLEOTIDE SEQUENCE [LARGE SCALE GENOMIC DNA]</scope>
    <source>
        <strain evidence="1 2">DSM 17177</strain>
    </source>
</reference>
<organism evidence="1 2">
    <name type="scientific">Shewanella surugensis</name>
    <dbReference type="NCBI Taxonomy" id="212020"/>
    <lineage>
        <taxon>Bacteria</taxon>
        <taxon>Pseudomonadati</taxon>
        <taxon>Pseudomonadota</taxon>
        <taxon>Gammaproteobacteria</taxon>
        <taxon>Alteromonadales</taxon>
        <taxon>Shewanellaceae</taxon>
        <taxon>Shewanella</taxon>
    </lineage>
</organism>
<comment type="caution">
    <text evidence="1">The sequence shown here is derived from an EMBL/GenBank/DDBJ whole genome shotgun (WGS) entry which is preliminary data.</text>
</comment>
<gene>
    <name evidence="1" type="ORF">L2764_16760</name>
</gene>
<name>A0ABT0LEJ7_9GAMM</name>